<keyword evidence="1" id="KW-0479">Metal-binding</keyword>
<gene>
    <name evidence="4" type="ORF">TWF718_005277</name>
</gene>
<protein>
    <recommendedName>
        <fullName evidence="3">C3H1-type domain-containing protein</fullName>
    </recommendedName>
</protein>
<feature type="domain" description="C3H1-type" evidence="3">
    <location>
        <begin position="36"/>
        <end position="63"/>
    </location>
</feature>
<feature type="compositionally biased region" description="Low complexity" evidence="2">
    <location>
        <begin position="106"/>
        <end position="123"/>
    </location>
</feature>
<feature type="compositionally biased region" description="Polar residues" evidence="2">
    <location>
        <begin position="1030"/>
        <end position="1049"/>
    </location>
</feature>
<evidence type="ECO:0000313" key="4">
    <source>
        <dbReference type="EMBL" id="KAK6347436.1"/>
    </source>
</evidence>
<keyword evidence="1" id="KW-0862">Zinc</keyword>
<dbReference type="PROSITE" id="PS50103">
    <property type="entry name" value="ZF_C3H1"/>
    <property type="match status" value="1"/>
</dbReference>
<feature type="zinc finger region" description="C3H1-type" evidence="1">
    <location>
        <begin position="36"/>
        <end position="63"/>
    </location>
</feature>
<dbReference type="Gene3D" id="4.10.1000.10">
    <property type="entry name" value="Zinc finger, CCCH-type"/>
    <property type="match status" value="1"/>
</dbReference>
<dbReference type="Proteomes" id="UP001313282">
    <property type="component" value="Unassembled WGS sequence"/>
</dbReference>
<evidence type="ECO:0000256" key="1">
    <source>
        <dbReference type="PROSITE-ProRule" id="PRU00723"/>
    </source>
</evidence>
<feature type="region of interest" description="Disordered" evidence="2">
    <location>
        <begin position="699"/>
        <end position="732"/>
    </location>
</feature>
<dbReference type="PANTHER" id="PTHR48125">
    <property type="entry name" value="LP07818P1"/>
    <property type="match status" value="1"/>
</dbReference>
<name>A0AAN8NWN0_9PEZI</name>
<dbReference type="SMART" id="SM00356">
    <property type="entry name" value="ZnF_C3H1"/>
    <property type="match status" value="3"/>
</dbReference>
<organism evidence="4 5">
    <name type="scientific">Orbilia javanica</name>
    <dbReference type="NCBI Taxonomy" id="47235"/>
    <lineage>
        <taxon>Eukaryota</taxon>
        <taxon>Fungi</taxon>
        <taxon>Dikarya</taxon>
        <taxon>Ascomycota</taxon>
        <taxon>Pezizomycotina</taxon>
        <taxon>Orbiliomycetes</taxon>
        <taxon>Orbiliales</taxon>
        <taxon>Orbiliaceae</taxon>
        <taxon>Orbilia</taxon>
    </lineage>
</organism>
<comment type="caution">
    <text evidence="4">The sequence shown here is derived from an EMBL/GenBank/DDBJ whole genome shotgun (WGS) entry which is preliminary data.</text>
</comment>
<dbReference type="AlphaFoldDB" id="A0AAN8NWN0"/>
<keyword evidence="5" id="KW-1185">Reference proteome</keyword>
<feature type="compositionally biased region" description="Pro residues" evidence="2">
    <location>
        <begin position="124"/>
        <end position="139"/>
    </location>
</feature>
<dbReference type="InterPro" id="IPR000571">
    <property type="entry name" value="Znf_CCCH"/>
</dbReference>
<dbReference type="EMBL" id="JAVHNR010000003">
    <property type="protein sequence ID" value="KAK6347436.1"/>
    <property type="molecule type" value="Genomic_DNA"/>
</dbReference>
<keyword evidence="1" id="KW-0863">Zinc-finger</keyword>
<accession>A0AAN8NWN0</accession>
<evidence type="ECO:0000313" key="5">
    <source>
        <dbReference type="Proteomes" id="UP001313282"/>
    </source>
</evidence>
<feature type="region of interest" description="Disordered" evidence="2">
    <location>
        <begin position="63"/>
        <end position="161"/>
    </location>
</feature>
<feature type="region of interest" description="Disordered" evidence="2">
    <location>
        <begin position="1027"/>
        <end position="1049"/>
    </location>
</feature>
<dbReference type="GO" id="GO:0008270">
    <property type="term" value="F:zinc ion binding"/>
    <property type="evidence" value="ECO:0007669"/>
    <property type="project" value="UniProtKB-KW"/>
</dbReference>
<feature type="region of interest" description="Disordered" evidence="2">
    <location>
        <begin position="813"/>
        <end position="842"/>
    </location>
</feature>
<evidence type="ECO:0000259" key="3">
    <source>
        <dbReference type="PROSITE" id="PS50103"/>
    </source>
</evidence>
<feature type="region of interest" description="Disordered" evidence="2">
    <location>
        <begin position="1126"/>
        <end position="1152"/>
    </location>
</feature>
<reference evidence="4 5" key="1">
    <citation type="submission" date="2019-10" db="EMBL/GenBank/DDBJ databases">
        <authorList>
            <person name="Palmer J.M."/>
        </authorList>
    </citation>
    <scope>NUCLEOTIDE SEQUENCE [LARGE SCALE GENOMIC DNA]</scope>
    <source>
        <strain evidence="4 5">TWF718</strain>
    </source>
</reference>
<dbReference type="PANTHER" id="PTHR48125:SF12">
    <property type="entry name" value="AT HOOK TRANSCRIPTION FACTOR FAMILY-RELATED"/>
    <property type="match status" value="1"/>
</dbReference>
<sequence length="1200" mass="134341">MSQVPRDIRNAMATTLCAIMRARGSCQVPNCMYSHEKRKFVCPNELDNGSCKNVYCRYRHTRDSDGRTLAPGQSAYRAPQAVDRQQAQRGEVSLAATRPEPHRTGSSAPASKPEPKSVTAAPKAPQPQPPPPPPPPPPQRVSSAPPSRPPPPPQTQAQAQAQAQLQAITRWNAPDPSCSNQAERDMVSLFRYPIRCPLELADLERRQMMDYATKLLNYPNAQFQRYVIREMSEPLAHTHFLDITNILINDETGTNTFGIIIFLTRFVPLARLLGQPSWRSDDAVKAIFTNFLDDIMPAKLYNIYLIARGVSSFITFQGTDNGDIDWPSLFVDMLHCFLNMARFSKNHGETAGFSACDYWLICFIEQSCDAWFDGRSVADSLALNVTPRPPKEAIFEELAELISLYNLSRFFPQNTYLKGQRHRLDDIRRLECSQWLQAGSCPGETDDSCFFSHRPRLVDKHVEKSDKKFKSMELWSKFGSRREIVTIKDLAEYWDQALDFLNEGKAEFIFESLTRKEGSFLMEKTLKLRTPEGRDLSCDAIRSFAKIISDQRLEEYNQKEGKVVTISNVFIENQKFFVAWAKDIQGGLKQVPGSKAHIEAAELITGLARFTLSLNPVNKLDEETKKAIMELCRVIAWHCPQNEISMAEANAVAERLGLLIRRNLLEERIEFIERDAPDANAVNYDDAVSLVFSDNAKRADDGSAAPKPVSGSIQPPSGELIDTGSGRELQAAPPDLNADLQDLLRSGPIEFTPTLQENIKPKAPNEIAIAQEPVGMKPASAPLNEITPNNIPARNRPKVGPPLSVTSTVRRIKINPTEKTVGEDGESEYQPEDRGPSPNSMPDEVPCHILDECIQSLADFFEVGLIRPAARLAEMEQHGHFTILKIFFNSEHLHIFPTNPADDISIFSHLFPFLETVCHKLVKHDLDTELGWKNIMGALFRKLWGLGEFVGFFRNAVHDFYLLHEERSRFSSGHRKMYRKATENMLRLLLGLAKTNQLPRIDGQFQGLLLRFLRMFSEEYRPALVKNPARPNQATTSTRGGSSTINGLTHVSRDPQSYHRWSKVHALMNVVIARVGLITFFKQVPGEVGRDPQPRPLFKHAATFVCPNQKLSLCEFAVHCQFAHEPEDASSPNEGGSLGSDSGLDTDSDSGTERGEEVFFRATSHIGNQGGSVVSASGDESGISVRTLSTVIDDMDLAYI</sequence>
<evidence type="ECO:0000256" key="2">
    <source>
        <dbReference type="SAM" id="MobiDB-lite"/>
    </source>
</evidence>
<proteinExistence type="predicted"/>